<comment type="caution">
    <text evidence="2">The sequence shown here is derived from an EMBL/GenBank/DDBJ whole genome shotgun (WGS) entry which is preliminary data.</text>
</comment>
<evidence type="ECO:0000256" key="1">
    <source>
        <dbReference type="SAM" id="MobiDB-lite"/>
    </source>
</evidence>
<organism evidence="2 3">
    <name type="scientific">Hydrogenibacillus schlegelii</name>
    <name type="common">Bacillus schlegelii</name>
    <dbReference type="NCBI Taxonomy" id="1484"/>
    <lineage>
        <taxon>Bacteria</taxon>
        <taxon>Bacillati</taxon>
        <taxon>Bacillota</taxon>
        <taxon>Bacilli</taxon>
        <taxon>Bacillales</taxon>
        <taxon>Bacillales Family X. Incertae Sedis</taxon>
        <taxon>Hydrogenibacillus</taxon>
    </lineage>
</organism>
<gene>
    <name evidence="2" type="ORF">SA87_01850</name>
</gene>
<proteinExistence type="predicted"/>
<reference evidence="2 3" key="1">
    <citation type="submission" date="2015-09" db="EMBL/GenBank/DDBJ databases">
        <title>Draft genome sequence of Hydrogenibacillus schlegelii DSM 2000.</title>
        <authorList>
            <person name="Hemp J."/>
        </authorList>
    </citation>
    <scope>NUCLEOTIDE SEQUENCE [LARGE SCALE GENOMIC DNA]</scope>
    <source>
        <strain evidence="2 3">MA 48</strain>
    </source>
</reference>
<feature type="region of interest" description="Disordered" evidence="1">
    <location>
        <begin position="1"/>
        <end position="23"/>
    </location>
</feature>
<keyword evidence="3" id="KW-1185">Reference proteome</keyword>
<dbReference type="AlphaFoldDB" id="A0A132N8D3"/>
<dbReference type="Proteomes" id="UP000243024">
    <property type="component" value="Unassembled WGS sequence"/>
</dbReference>
<name>A0A132N8D3_HYDSH</name>
<sequence length="76" mass="7613">MPSVFRSVQEAAGVGVGARPISDLADDDPLAAAKGLGPGELLKASQRCGPIAGAETGPEGRPTAGRESDWGPTDQV</sequence>
<protein>
    <submittedName>
        <fullName evidence="2">Uncharacterized protein</fullName>
    </submittedName>
</protein>
<feature type="region of interest" description="Disordered" evidence="1">
    <location>
        <begin position="45"/>
        <end position="76"/>
    </location>
</feature>
<evidence type="ECO:0000313" key="3">
    <source>
        <dbReference type="Proteomes" id="UP000243024"/>
    </source>
</evidence>
<evidence type="ECO:0000313" key="2">
    <source>
        <dbReference type="EMBL" id="OAR04488.1"/>
    </source>
</evidence>
<accession>A0A132N8D3</accession>
<dbReference type="EMBL" id="JXBB01000015">
    <property type="protein sequence ID" value="OAR04488.1"/>
    <property type="molecule type" value="Genomic_DNA"/>
</dbReference>